<sequence>MMRICLLSGDPSRKQERQDIRRKRTERRDPSSQPLNREMQLGQRPQRKQRDGQRGWSQRKNPLRLHIQETEKRDQGPRDQKGRTTLSSPPPPPAADEHARCYSRQCLETASSLLISYRLPLHIEA</sequence>
<feature type="compositionally biased region" description="Basic and acidic residues" evidence="1">
    <location>
        <begin position="66"/>
        <end position="82"/>
    </location>
</feature>
<comment type="caution">
    <text evidence="2">The sequence shown here is derived from an EMBL/GenBank/DDBJ whole genome shotgun (WGS) entry which is preliminary data.</text>
</comment>
<evidence type="ECO:0000256" key="1">
    <source>
        <dbReference type="SAM" id="MobiDB-lite"/>
    </source>
</evidence>
<reference evidence="2" key="1">
    <citation type="journal article" date="2022" name="bioRxiv">
        <title>Sequencing and chromosome-scale assembly of the giantPleurodeles waltlgenome.</title>
        <authorList>
            <person name="Brown T."/>
            <person name="Elewa A."/>
            <person name="Iarovenko S."/>
            <person name="Subramanian E."/>
            <person name="Araus A.J."/>
            <person name="Petzold A."/>
            <person name="Susuki M."/>
            <person name="Suzuki K.-i.T."/>
            <person name="Hayashi T."/>
            <person name="Toyoda A."/>
            <person name="Oliveira C."/>
            <person name="Osipova E."/>
            <person name="Leigh N.D."/>
            <person name="Simon A."/>
            <person name="Yun M.H."/>
        </authorList>
    </citation>
    <scope>NUCLEOTIDE SEQUENCE</scope>
    <source>
        <strain evidence="2">20211129_DDA</strain>
        <tissue evidence="2">Liver</tissue>
    </source>
</reference>
<organism evidence="2 3">
    <name type="scientific">Pleurodeles waltl</name>
    <name type="common">Iberian ribbed newt</name>
    <dbReference type="NCBI Taxonomy" id="8319"/>
    <lineage>
        <taxon>Eukaryota</taxon>
        <taxon>Metazoa</taxon>
        <taxon>Chordata</taxon>
        <taxon>Craniata</taxon>
        <taxon>Vertebrata</taxon>
        <taxon>Euteleostomi</taxon>
        <taxon>Amphibia</taxon>
        <taxon>Batrachia</taxon>
        <taxon>Caudata</taxon>
        <taxon>Salamandroidea</taxon>
        <taxon>Salamandridae</taxon>
        <taxon>Pleurodelinae</taxon>
        <taxon>Pleurodeles</taxon>
    </lineage>
</organism>
<gene>
    <name evidence="2" type="ORF">NDU88_002286</name>
</gene>
<dbReference type="Proteomes" id="UP001066276">
    <property type="component" value="Chromosome 2_1"/>
</dbReference>
<accession>A0AAV7VD50</accession>
<evidence type="ECO:0000313" key="2">
    <source>
        <dbReference type="EMBL" id="KAJ1198445.1"/>
    </source>
</evidence>
<dbReference type="EMBL" id="JANPWB010000003">
    <property type="protein sequence ID" value="KAJ1198445.1"/>
    <property type="molecule type" value="Genomic_DNA"/>
</dbReference>
<name>A0AAV7VD50_PLEWA</name>
<protein>
    <submittedName>
        <fullName evidence="2">Uncharacterized protein</fullName>
    </submittedName>
</protein>
<keyword evidence="3" id="KW-1185">Reference proteome</keyword>
<evidence type="ECO:0000313" key="3">
    <source>
        <dbReference type="Proteomes" id="UP001066276"/>
    </source>
</evidence>
<feature type="region of interest" description="Disordered" evidence="1">
    <location>
        <begin position="1"/>
        <end position="100"/>
    </location>
</feature>
<proteinExistence type="predicted"/>
<dbReference type="AlphaFoldDB" id="A0AAV7VD50"/>